<keyword evidence="23" id="KW-1185">Reference proteome</keyword>
<dbReference type="GO" id="GO:0019853">
    <property type="term" value="P:L-ascorbic acid biosynthetic process"/>
    <property type="evidence" value="ECO:0007669"/>
    <property type="project" value="UniProtKB-KW"/>
</dbReference>
<dbReference type="InterPro" id="IPR016167">
    <property type="entry name" value="FAD-bd_PCMH_sub1"/>
</dbReference>
<dbReference type="GO" id="GO:0050105">
    <property type="term" value="F:L-gulonolactone oxidase activity"/>
    <property type="evidence" value="ECO:0007669"/>
    <property type="project" value="UniProtKB-EC"/>
</dbReference>
<dbReference type="EMBL" id="JWIN03000031">
    <property type="protein sequence ID" value="KAB1256122.1"/>
    <property type="molecule type" value="Genomic_DNA"/>
</dbReference>
<dbReference type="InterPro" id="IPR016169">
    <property type="entry name" value="FAD-bd_PCMH_sub2"/>
</dbReference>
<dbReference type="InterPro" id="IPR016171">
    <property type="entry name" value="Vanillyl_alc_oxidase_C-sub2"/>
</dbReference>
<evidence type="ECO:0000256" key="2">
    <source>
        <dbReference type="ARBA" id="ARBA00003303"/>
    </source>
</evidence>
<evidence type="ECO:0000256" key="11">
    <source>
        <dbReference type="ARBA" id="ARBA00022692"/>
    </source>
</evidence>
<dbReference type="FunFam" id="3.30.70.2520:FF:000001">
    <property type="entry name" value="L-gulonolactone oxidase"/>
    <property type="match status" value="1"/>
</dbReference>
<evidence type="ECO:0000256" key="19">
    <source>
        <dbReference type="ARBA" id="ARBA00048083"/>
    </source>
</evidence>
<dbReference type="Gene3D" id="1.10.45.10">
    <property type="entry name" value="Vanillyl-alcohol Oxidase, Chain A, domain 4"/>
    <property type="match status" value="1"/>
</dbReference>
<dbReference type="GO" id="GO:0003885">
    <property type="term" value="F:D-arabinono-1,4-lactone oxidase activity"/>
    <property type="evidence" value="ECO:0007669"/>
    <property type="project" value="InterPro"/>
</dbReference>
<dbReference type="InterPro" id="IPR006094">
    <property type="entry name" value="Oxid_FAD_bind_N"/>
</dbReference>
<evidence type="ECO:0000256" key="6">
    <source>
        <dbReference type="ARBA" id="ARBA00005466"/>
    </source>
</evidence>
<dbReference type="PIRSF" id="PIRSF000136">
    <property type="entry name" value="LGO_GLO"/>
    <property type="match status" value="1"/>
</dbReference>
<feature type="domain" description="FAD-binding PCMH-type" evidence="21">
    <location>
        <begin position="17"/>
        <end position="187"/>
    </location>
</feature>
<dbReference type="EC" id="1.1.3.8" evidence="7"/>
<dbReference type="PANTHER" id="PTHR43762">
    <property type="entry name" value="L-GULONOLACTONE OXIDASE"/>
    <property type="match status" value="1"/>
</dbReference>
<comment type="pathway">
    <text evidence="5">Cofactor biosynthesis; L-ascorbate biosynthesis via UDP-alpha-D-glucuronate pathway; L-ascorbate from UDP-alpha-D-glucuronate: step 4/4.</text>
</comment>
<sequence length="508" mass="57384">MVHGYKGVKFQNWARTYGCCPEMYYQPTSVEELREVLALARQQNKRVKVVGGGHSPSDIACTDGFMIHMGKMNRVLKVDTEKKQVTVEAGILLADLHPQLDKHGLALSNLGAVSDVTAGGVIGSGTHNTGIKHGILATQVVALTLLTADGTVLQCSEASNADVFQAVRVHLGCLGVILTVTLQCVPQFHLQETSFPSTLREYPFVRQVLDNLDSHLKKSEYFRFLWFPHSENVSVIYQDHTNKVAAGPFPVPTLPAPRAVTPVIVQLVGESEQAASQRKKTKPSLRMDVDQTSQAKAMTPTVCPGPPSSAASWFWDYAIGFYLLEFLLWISTFLPGLVGWINRFFFWLLFTGKRESCNLSHQIFTYECRFKQHVQDWAIPREKTKEALLELKAMLEAHPKVVAHYPVEVRFARGDNILLSPCFQRDSCYVNIIMYRPYGKDVPRLDYWLAYETIMKKVGGRPHWAKAHNCTRKDFEKMYPAFPKFCAIREKLDPTGMFLNAYLEKVFY</sequence>
<evidence type="ECO:0000256" key="14">
    <source>
        <dbReference type="ARBA" id="ARBA00022848"/>
    </source>
</evidence>
<evidence type="ECO:0000256" key="16">
    <source>
        <dbReference type="ARBA" id="ARBA00023002"/>
    </source>
</evidence>
<evidence type="ECO:0000256" key="9">
    <source>
        <dbReference type="ARBA" id="ARBA00022630"/>
    </source>
</evidence>
<dbReference type="Pfam" id="PF04030">
    <property type="entry name" value="ALO"/>
    <property type="match status" value="2"/>
</dbReference>
<evidence type="ECO:0000256" key="10">
    <source>
        <dbReference type="ARBA" id="ARBA00022644"/>
    </source>
</evidence>
<keyword evidence="14" id="KW-0492">Microsome</keyword>
<protein>
    <recommendedName>
        <fullName evidence="8">L-gulonolactone oxidase</fullName>
        <ecNumber evidence="7">1.1.3.8</ecNumber>
    </recommendedName>
    <alternativeName>
        <fullName evidence="18">L-gulono-gamma-lactone oxidase</fullName>
    </alternativeName>
</protein>
<dbReference type="AlphaFoldDB" id="A0A5N4CB23"/>
<proteinExistence type="inferred from homology"/>
<gene>
    <name evidence="22" type="ORF">Cadr_000029613</name>
</gene>
<feature type="transmembrane region" description="Helical" evidence="20">
    <location>
        <begin position="326"/>
        <end position="350"/>
    </location>
</feature>
<dbReference type="Proteomes" id="UP000299084">
    <property type="component" value="Unassembled WGS sequence"/>
</dbReference>
<organism evidence="22 23">
    <name type="scientific">Camelus dromedarius</name>
    <name type="common">Dromedary</name>
    <name type="synonym">Arabian camel</name>
    <dbReference type="NCBI Taxonomy" id="9838"/>
    <lineage>
        <taxon>Eukaryota</taxon>
        <taxon>Metazoa</taxon>
        <taxon>Chordata</taxon>
        <taxon>Craniata</taxon>
        <taxon>Vertebrata</taxon>
        <taxon>Euteleostomi</taxon>
        <taxon>Mammalia</taxon>
        <taxon>Eutheria</taxon>
        <taxon>Laurasiatheria</taxon>
        <taxon>Artiodactyla</taxon>
        <taxon>Tylopoda</taxon>
        <taxon>Camelidae</taxon>
        <taxon>Camelus</taxon>
    </lineage>
</organism>
<comment type="similarity">
    <text evidence="6">Belongs to the oxygen-dependent FAD-linked oxidoreductase family.</text>
</comment>
<keyword evidence="9" id="KW-0285">Flavoprotein</keyword>
<keyword evidence="15 20" id="KW-1133">Transmembrane helix</keyword>
<keyword evidence="16" id="KW-0560">Oxidoreductase</keyword>
<evidence type="ECO:0000256" key="18">
    <source>
        <dbReference type="ARBA" id="ARBA00031326"/>
    </source>
</evidence>
<comment type="catalytic activity">
    <reaction evidence="19">
        <text>L-gulono-1,4-lactone + O2 = L-ascorbate + H2O2 + H(+)</text>
        <dbReference type="Rhea" id="RHEA:32363"/>
        <dbReference type="ChEBI" id="CHEBI:15378"/>
        <dbReference type="ChEBI" id="CHEBI:15379"/>
        <dbReference type="ChEBI" id="CHEBI:16240"/>
        <dbReference type="ChEBI" id="CHEBI:17587"/>
        <dbReference type="ChEBI" id="CHEBI:38290"/>
        <dbReference type="EC" id="1.1.3.8"/>
    </reaction>
</comment>
<dbReference type="GO" id="GO:0005789">
    <property type="term" value="C:endoplasmic reticulum membrane"/>
    <property type="evidence" value="ECO:0007669"/>
    <property type="project" value="UniProtKB-SubCell"/>
</dbReference>
<dbReference type="PROSITE" id="PS51387">
    <property type="entry name" value="FAD_PCMH"/>
    <property type="match status" value="1"/>
</dbReference>
<dbReference type="InterPro" id="IPR016166">
    <property type="entry name" value="FAD-bd_PCMH"/>
</dbReference>
<dbReference type="GO" id="GO:0071949">
    <property type="term" value="F:FAD binding"/>
    <property type="evidence" value="ECO:0007669"/>
    <property type="project" value="InterPro"/>
</dbReference>
<evidence type="ECO:0000256" key="1">
    <source>
        <dbReference type="ARBA" id="ARBA00001974"/>
    </source>
</evidence>
<evidence type="ECO:0000256" key="20">
    <source>
        <dbReference type="SAM" id="Phobius"/>
    </source>
</evidence>
<dbReference type="SUPFAM" id="SSF56176">
    <property type="entry name" value="FAD-binding/transporter-associated domain-like"/>
    <property type="match status" value="1"/>
</dbReference>
<dbReference type="InterPro" id="IPR036318">
    <property type="entry name" value="FAD-bd_PCMH-like_sf"/>
</dbReference>
<comment type="function">
    <text evidence="2">Oxidizes L-gulono-1,4-lactone to hydrogen peroxide and L-xylo-hexulonolactone which spontaneously isomerizes to L-ascorbate.</text>
</comment>
<keyword evidence="10" id="KW-0060">Ascorbate biosynthesis</keyword>
<comment type="caution">
    <text evidence="22">The sequence shown here is derived from an EMBL/GenBank/DDBJ whole genome shotgun (WGS) entry which is preliminary data.</text>
</comment>
<dbReference type="InterPro" id="IPR007173">
    <property type="entry name" value="ALO_C"/>
</dbReference>
<accession>A0A5N4CB23</accession>
<evidence type="ECO:0000256" key="12">
    <source>
        <dbReference type="ARBA" id="ARBA00022824"/>
    </source>
</evidence>
<dbReference type="FunFam" id="3.30.43.10:FF:000014">
    <property type="entry name" value="L-gulonolactone oxidase"/>
    <property type="match status" value="1"/>
</dbReference>
<dbReference type="FunFam" id="1.10.45.10:FF:000004">
    <property type="entry name" value="L-gulonolactone oxidase"/>
    <property type="match status" value="1"/>
</dbReference>
<keyword evidence="17 20" id="KW-0472">Membrane</keyword>
<dbReference type="InterPro" id="IPR010031">
    <property type="entry name" value="FAD_lactone_oxidase-like"/>
</dbReference>
<keyword evidence="12" id="KW-0256">Endoplasmic reticulum</keyword>
<evidence type="ECO:0000256" key="17">
    <source>
        <dbReference type="ARBA" id="ARBA00023136"/>
    </source>
</evidence>
<evidence type="ECO:0000259" key="21">
    <source>
        <dbReference type="PROSITE" id="PS51387"/>
    </source>
</evidence>
<reference evidence="22 23" key="1">
    <citation type="journal article" date="2019" name="Mol. Ecol. Resour.">
        <title>Improving Illumina assemblies with Hi-C and long reads: an example with the North African dromedary.</title>
        <authorList>
            <person name="Elbers J.P."/>
            <person name="Rogers M.F."/>
            <person name="Perelman P.L."/>
            <person name="Proskuryakova A.A."/>
            <person name="Serdyukova N.A."/>
            <person name="Johnson W.E."/>
            <person name="Horin P."/>
            <person name="Corander J."/>
            <person name="Murphy D."/>
            <person name="Burger P.A."/>
        </authorList>
    </citation>
    <scope>NUCLEOTIDE SEQUENCE [LARGE SCALE GENOMIC DNA]</scope>
    <source>
        <strain evidence="22">Drom800</strain>
        <tissue evidence="22">Blood</tissue>
    </source>
</reference>
<dbReference type="Gene3D" id="3.30.465.10">
    <property type="match status" value="1"/>
</dbReference>
<dbReference type="PROSITE" id="PS00862">
    <property type="entry name" value="OX2_COVAL_FAD"/>
    <property type="match status" value="1"/>
</dbReference>
<keyword evidence="11 20" id="KW-0812">Transmembrane</keyword>
<evidence type="ECO:0000313" key="23">
    <source>
        <dbReference type="Proteomes" id="UP000299084"/>
    </source>
</evidence>
<dbReference type="FunFam" id="3.30.465.10:FF:000035">
    <property type="entry name" value="L-gulonolactone oxidase"/>
    <property type="match status" value="1"/>
</dbReference>
<dbReference type="Gene3D" id="3.30.70.2520">
    <property type="match status" value="1"/>
</dbReference>
<evidence type="ECO:0000256" key="5">
    <source>
        <dbReference type="ARBA" id="ARBA00004764"/>
    </source>
</evidence>
<dbReference type="Gene3D" id="3.30.43.10">
    <property type="entry name" value="Uridine Diphospho-n-acetylenolpyruvylglucosamine Reductase, domain 2"/>
    <property type="match status" value="1"/>
</dbReference>
<evidence type="ECO:0000256" key="7">
    <source>
        <dbReference type="ARBA" id="ARBA00013121"/>
    </source>
</evidence>
<name>A0A5N4CB23_CAMDR</name>
<dbReference type="PANTHER" id="PTHR43762:SF8">
    <property type="entry name" value="L-GULONOLACTONE OXIDASE"/>
    <property type="match status" value="1"/>
</dbReference>
<dbReference type="InterPro" id="IPR006093">
    <property type="entry name" value="Oxy_OxRdtase_FAD_BS"/>
</dbReference>
<evidence type="ECO:0000256" key="13">
    <source>
        <dbReference type="ARBA" id="ARBA00022827"/>
    </source>
</evidence>
<dbReference type="UniPathway" id="UPA00991">
    <property type="reaction ID" value="UER00939"/>
</dbReference>
<evidence type="ECO:0000256" key="15">
    <source>
        <dbReference type="ARBA" id="ARBA00022989"/>
    </source>
</evidence>
<comment type="cofactor">
    <cofactor evidence="1">
        <name>FAD</name>
        <dbReference type="ChEBI" id="CHEBI:57692"/>
    </cofactor>
</comment>
<evidence type="ECO:0000256" key="4">
    <source>
        <dbReference type="ARBA" id="ARBA00004389"/>
    </source>
</evidence>
<comment type="subcellular location">
    <subcellularLocation>
        <location evidence="4">Endoplasmic reticulum membrane</location>
        <topology evidence="4">Single-pass membrane protein</topology>
    </subcellularLocation>
    <subcellularLocation>
        <location evidence="3">Microsome membrane</location>
        <topology evidence="3">Single-pass membrane protein</topology>
    </subcellularLocation>
</comment>
<evidence type="ECO:0000256" key="3">
    <source>
        <dbReference type="ARBA" id="ARBA00004111"/>
    </source>
</evidence>
<dbReference type="Pfam" id="PF01565">
    <property type="entry name" value="FAD_binding_4"/>
    <property type="match status" value="1"/>
</dbReference>
<evidence type="ECO:0000256" key="8">
    <source>
        <dbReference type="ARBA" id="ARBA00017520"/>
    </source>
</evidence>
<keyword evidence="13" id="KW-0274">FAD</keyword>
<evidence type="ECO:0000313" key="22">
    <source>
        <dbReference type="EMBL" id="KAB1256122.1"/>
    </source>
</evidence>
<dbReference type="STRING" id="9838.ENSCDRP00005028489"/>